<evidence type="ECO:0000313" key="2">
    <source>
        <dbReference type="Proteomes" id="UP001140011"/>
    </source>
</evidence>
<organism evidence="1 2">
    <name type="scientific">Coemansia pectinata</name>
    <dbReference type="NCBI Taxonomy" id="1052879"/>
    <lineage>
        <taxon>Eukaryota</taxon>
        <taxon>Fungi</taxon>
        <taxon>Fungi incertae sedis</taxon>
        <taxon>Zoopagomycota</taxon>
        <taxon>Kickxellomycotina</taxon>
        <taxon>Kickxellomycetes</taxon>
        <taxon>Kickxellales</taxon>
        <taxon>Kickxellaceae</taxon>
        <taxon>Coemansia</taxon>
    </lineage>
</organism>
<evidence type="ECO:0000313" key="1">
    <source>
        <dbReference type="EMBL" id="KAJ2749006.1"/>
    </source>
</evidence>
<keyword evidence="2" id="KW-1185">Reference proteome</keyword>
<accession>A0A9W8GQE0</accession>
<proteinExistence type="predicted"/>
<name>A0A9W8GQE0_9FUNG</name>
<reference evidence="1" key="1">
    <citation type="submission" date="2022-07" db="EMBL/GenBank/DDBJ databases">
        <title>Phylogenomic reconstructions and comparative analyses of Kickxellomycotina fungi.</title>
        <authorList>
            <person name="Reynolds N.K."/>
            <person name="Stajich J.E."/>
            <person name="Barry K."/>
            <person name="Grigoriev I.V."/>
            <person name="Crous P."/>
            <person name="Smith M.E."/>
        </authorList>
    </citation>
    <scope>NUCLEOTIDE SEQUENCE</scope>
    <source>
        <strain evidence="1">BCRC 34297</strain>
    </source>
</reference>
<comment type="caution">
    <text evidence="1">The sequence shown here is derived from an EMBL/GenBank/DDBJ whole genome shotgun (WGS) entry which is preliminary data.</text>
</comment>
<dbReference type="OrthoDB" id="5573619at2759"/>
<dbReference type="Proteomes" id="UP001140011">
    <property type="component" value="Unassembled WGS sequence"/>
</dbReference>
<gene>
    <name evidence="1" type="ORF">GGI19_005872</name>
</gene>
<protein>
    <submittedName>
        <fullName evidence="1">Uncharacterized protein</fullName>
    </submittedName>
</protein>
<dbReference type="EMBL" id="JANBUH010000905">
    <property type="protein sequence ID" value="KAJ2749006.1"/>
    <property type="molecule type" value="Genomic_DNA"/>
</dbReference>
<dbReference type="AlphaFoldDB" id="A0A9W8GQE0"/>
<sequence>MLDIAPDATVRKISNWYLDPAPPPVLTLLGKHDVLQVLALPDVYMSLWDAMTLIQSLPLLSDLHAKAPTLDPMPAGVTKRRLISYVCSKYSPMGTRFRCWHIGCGDVEFTKDAVMPFLLLALACSNFDYAAVVYDRRKAFAELREEAIGKVTYKKHAPRLCQLLNRKPE</sequence>